<dbReference type="SUPFAM" id="SSF53474">
    <property type="entry name" value="alpha/beta-Hydrolases"/>
    <property type="match status" value="1"/>
</dbReference>
<protein>
    <recommendedName>
        <fullName evidence="4">Alpha/beta hydrolase fold</fullName>
    </recommendedName>
</protein>
<evidence type="ECO:0000256" key="1">
    <source>
        <dbReference type="SAM" id="SignalP"/>
    </source>
</evidence>
<evidence type="ECO:0008006" key="4">
    <source>
        <dbReference type="Google" id="ProtNLM"/>
    </source>
</evidence>
<accession>A0A1C4EJ71</accession>
<keyword evidence="1" id="KW-0732">Signal</keyword>
<organism evidence="2 3">
    <name type="scientific">Chitinophaga costaii</name>
    <dbReference type="NCBI Taxonomy" id="1335309"/>
    <lineage>
        <taxon>Bacteria</taxon>
        <taxon>Pseudomonadati</taxon>
        <taxon>Bacteroidota</taxon>
        <taxon>Chitinophagia</taxon>
        <taxon>Chitinophagales</taxon>
        <taxon>Chitinophagaceae</taxon>
        <taxon>Chitinophaga</taxon>
    </lineage>
</organism>
<gene>
    <name evidence="2" type="ORF">GA0116948_108153</name>
</gene>
<sequence length="109" mass="12451">MHKTTCLLIVSLFFFVHTTRANGPAYTNTADKPVNKPLYSPLNGAGRISLFTGTDDILFPNAEKLRGLLVQLGIYSNYYVYRYMINTFRLFKMPEAKRATQQIVQLINN</sequence>
<dbReference type="AlphaFoldDB" id="A0A1C4EJ71"/>
<dbReference type="InterPro" id="IPR029058">
    <property type="entry name" value="AB_hydrolase_fold"/>
</dbReference>
<evidence type="ECO:0000313" key="3">
    <source>
        <dbReference type="Proteomes" id="UP000242818"/>
    </source>
</evidence>
<feature type="signal peptide" evidence="1">
    <location>
        <begin position="1"/>
        <end position="21"/>
    </location>
</feature>
<dbReference type="RefSeq" id="WP_089712804.1">
    <property type="nucleotide sequence ID" value="NZ_FMAR01000008.1"/>
</dbReference>
<feature type="chain" id="PRO_5008691197" description="Alpha/beta hydrolase fold" evidence="1">
    <location>
        <begin position="22"/>
        <end position="109"/>
    </location>
</feature>
<dbReference type="OrthoDB" id="9815425at2"/>
<keyword evidence="3" id="KW-1185">Reference proteome</keyword>
<dbReference type="EMBL" id="FMAR01000008">
    <property type="protein sequence ID" value="SCC43560.1"/>
    <property type="molecule type" value="Genomic_DNA"/>
</dbReference>
<dbReference type="Gene3D" id="3.40.50.1820">
    <property type="entry name" value="alpha/beta hydrolase"/>
    <property type="match status" value="1"/>
</dbReference>
<proteinExistence type="predicted"/>
<name>A0A1C4EJ71_9BACT</name>
<dbReference type="STRING" id="1335309.GA0116948_108153"/>
<dbReference type="Proteomes" id="UP000242818">
    <property type="component" value="Unassembled WGS sequence"/>
</dbReference>
<reference evidence="2 3" key="1">
    <citation type="submission" date="2016-08" db="EMBL/GenBank/DDBJ databases">
        <authorList>
            <person name="Seilhamer J.J."/>
        </authorList>
    </citation>
    <scope>NUCLEOTIDE SEQUENCE [LARGE SCALE GENOMIC DNA]</scope>
    <source>
        <strain evidence="2 3">A37T2</strain>
    </source>
</reference>
<evidence type="ECO:0000313" key="2">
    <source>
        <dbReference type="EMBL" id="SCC43560.1"/>
    </source>
</evidence>